<accession>A0A2S9ID53</accession>
<reference evidence="2 3" key="1">
    <citation type="submission" date="2017-10" db="EMBL/GenBank/DDBJ databases">
        <title>Draft genome of two endophytic bacteria isolated from 'guarana' Paullinia cupana (Mart.) Ducke.</title>
        <authorList>
            <person name="Siqueira K.A."/>
            <person name="Liotti R.G."/>
            <person name="Mendes T.A."/>
            <person name="Soares M.A."/>
        </authorList>
    </citation>
    <scope>NUCLEOTIDE SEQUENCE [LARGE SCALE GENOMIC DNA]</scope>
    <source>
        <strain evidence="2 3">342</strain>
    </source>
</reference>
<keyword evidence="1" id="KW-0472">Membrane</keyword>
<proteinExistence type="predicted"/>
<evidence type="ECO:0000256" key="1">
    <source>
        <dbReference type="SAM" id="Phobius"/>
    </source>
</evidence>
<evidence type="ECO:0000313" key="2">
    <source>
        <dbReference type="EMBL" id="PRD15720.1"/>
    </source>
</evidence>
<name>A0A2S9ID53_9GAMM</name>
<protein>
    <submittedName>
        <fullName evidence="2">Uncharacterized protein</fullName>
    </submittedName>
</protein>
<dbReference type="EMBL" id="PDET01000005">
    <property type="protein sequence ID" value="PRD15720.1"/>
    <property type="molecule type" value="Genomic_DNA"/>
</dbReference>
<keyword evidence="3" id="KW-1185">Reference proteome</keyword>
<gene>
    <name evidence="2" type="ORF">CQW29_09170</name>
</gene>
<comment type="caution">
    <text evidence="2">The sequence shown here is derived from an EMBL/GenBank/DDBJ whole genome shotgun (WGS) entry which is preliminary data.</text>
</comment>
<feature type="transmembrane region" description="Helical" evidence="1">
    <location>
        <begin position="12"/>
        <end position="32"/>
    </location>
</feature>
<dbReference type="Proteomes" id="UP000239181">
    <property type="component" value="Unassembled WGS sequence"/>
</dbReference>
<evidence type="ECO:0000313" key="3">
    <source>
        <dbReference type="Proteomes" id="UP000239181"/>
    </source>
</evidence>
<feature type="transmembrane region" description="Helical" evidence="1">
    <location>
        <begin position="44"/>
        <end position="64"/>
    </location>
</feature>
<sequence length="66" mass="7429">MGESEYDNGGRAFVSELIVHNFYNLSALLLLVDAERKLSSGVKHLIFLPRGMFFSSSFAILYAAQW</sequence>
<organism evidence="2 3">
    <name type="scientific">Pantoea coffeiphila</name>
    <dbReference type="NCBI Taxonomy" id="1465635"/>
    <lineage>
        <taxon>Bacteria</taxon>
        <taxon>Pseudomonadati</taxon>
        <taxon>Pseudomonadota</taxon>
        <taxon>Gammaproteobacteria</taxon>
        <taxon>Enterobacterales</taxon>
        <taxon>Erwiniaceae</taxon>
        <taxon>Pantoea</taxon>
    </lineage>
</organism>
<dbReference type="AlphaFoldDB" id="A0A2S9ID53"/>
<keyword evidence="1" id="KW-0812">Transmembrane</keyword>
<keyword evidence="1" id="KW-1133">Transmembrane helix</keyword>